<reference evidence="1" key="1">
    <citation type="journal article" date="2021" name="Sci. Rep.">
        <title>An efficient direct screening system for microorganisms that activate plant immune responses based on plant-microbe interactions using cultured plant cells.</title>
        <authorList>
            <person name="Kurokawa M."/>
            <person name="Nakano M."/>
            <person name="Kitahata N."/>
            <person name="Kuchitsu K."/>
            <person name="Furuya T."/>
        </authorList>
    </citation>
    <scope>NUCLEOTIDE SEQUENCE</scope>
    <source>
        <strain evidence="1">RS3R-1</strain>
    </source>
</reference>
<keyword evidence="2" id="KW-1185">Reference proteome</keyword>
<reference evidence="1" key="2">
    <citation type="submission" date="2022-11" db="EMBL/GenBank/DDBJ databases">
        <title>Draft genome sequencing of Pseudomonas atacamensis RS3R1.</title>
        <authorList>
            <person name="Furuya T."/>
            <person name="Kaneko H."/>
        </authorList>
    </citation>
    <scope>NUCLEOTIDE SEQUENCE</scope>
    <source>
        <strain evidence="1">RS3R-1</strain>
    </source>
</reference>
<evidence type="ECO:0000313" key="1">
    <source>
        <dbReference type="EMBL" id="GLH44630.1"/>
    </source>
</evidence>
<dbReference type="Proteomes" id="UP001145022">
    <property type="component" value="Unassembled WGS sequence"/>
</dbReference>
<name>A0ABQ5PM79_9PSED</name>
<proteinExistence type="predicted"/>
<protein>
    <submittedName>
        <fullName evidence="1">Uncharacterized protein</fullName>
    </submittedName>
</protein>
<dbReference type="EMBL" id="BSCQ01000042">
    <property type="protein sequence ID" value="GLH44630.1"/>
    <property type="molecule type" value="Genomic_DNA"/>
</dbReference>
<organism evidence="1 2">
    <name type="scientific">Pseudomonas atacamensis</name>
    <dbReference type="NCBI Taxonomy" id="2565368"/>
    <lineage>
        <taxon>Bacteria</taxon>
        <taxon>Pseudomonadati</taxon>
        <taxon>Pseudomonadota</taxon>
        <taxon>Gammaproteobacteria</taxon>
        <taxon>Pseudomonadales</taxon>
        <taxon>Pseudomonadaceae</taxon>
        <taxon>Pseudomonas</taxon>
    </lineage>
</organism>
<evidence type="ECO:0000313" key="2">
    <source>
        <dbReference type="Proteomes" id="UP001145022"/>
    </source>
</evidence>
<sequence>MSKSLTPTQPLTPELLQQIKREAKILKRNSQKALRHKACLSIVARRYGFESWKNCFEAFKNAFKSWRDHGKDRCAAASADESKSYYFVQLHDFFERSFFSHWVGWADDGYELRVPSQINPAWFIRVFRETRKETLYMIETKEDYKRWTLFWHGSALVECDLMLSEVPTFLSPEPSYSRPRLK</sequence>
<comment type="caution">
    <text evidence="1">The sequence shown here is derived from an EMBL/GenBank/DDBJ whole genome shotgun (WGS) entry which is preliminary data.</text>
</comment>
<gene>
    <name evidence="1" type="ORF">RS3R1_37180</name>
</gene>
<reference evidence="1" key="3">
    <citation type="journal article" date="2023" name="J. Biotechnol.">
        <title>Draft Genome Sequences of Endophytic Pseudomonas Strains, Isolated from the Interior of Brassicaceae Plants.</title>
        <authorList>
            <person name="Kaneko H."/>
            <person name="Furuya T."/>
        </authorList>
    </citation>
    <scope>NUCLEOTIDE SEQUENCE</scope>
    <source>
        <strain evidence="1">RS3R-1</strain>
    </source>
</reference>
<dbReference type="RefSeq" id="WP_281892163.1">
    <property type="nucleotide sequence ID" value="NZ_BSCQ01000042.1"/>
</dbReference>
<accession>A0ABQ5PM79</accession>